<organism evidence="2 3">
    <name type="scientific">Kitasatospora putterlickiae</name>
    <dbReference type="NCBI Taxonomy" id="221725"/>
    <lineage>
        <taxon>Bacteria</taxon>
        <taxon>Bacillati</taxon>
        <taxon>Actinomycetota</taxon>
        <taxon>Actinomycetes</taxon>
        <taxon>Kitasatosporales</taxon>
        <taxon>Streptomycetaceae</taxon>
        <taxon>Kitasatospora</taxon>
    </lineage>
</organism>
<dbReference type="Pfam" id="PF10990">
    <property type="entry name" value="DUF2809"/>
    <property type="match status" value="1"/>
</dbReference>
<feature type="transmembrane region" description="Helical" evidence="1">
    <location>
        <begin position="44"/>
        <end position="61"/>
    </location>
</feature>
<keyword evidence="3" id="KW-1185">Reference proteome</keyword>
<accession>A0ABN1YFG2</accession>
<comment type="caution">
    <text evidence="2">The sequence shown here is derived from an EMBL/GenBank/DDBJ whole genome shotgun (WGS) entry which is preliminary data.</text>
</comment>
<proteinExistence type="predicted"/>
<protein>
    <recommendedName>
        <fullName evidence="4">DUF2809 domain-containing protein</fullName>
    </recommendedName>
</protein>
<sequence length="134" mass="13797">MVDDLRGRWAGRWPAAVAAGLTVVAGLGVRSVAGGDVAKYAGDALYTVLLYALVVLVAPSLRPRAAAAWAAGLSWAVELFQLTGVPDGLARHSALARLVLGSTFNPPDLLWYLAGAGLAALAHQGARAAGRRRA</sequence>
<evidence type="ECO:0000256" key="1">
    <source>
        <dbReference type="SAM" id="Phobius"/>
    </source>
</evidence>
<evidence type="ECO:0000313" key="3">
    <source>
        <dbReference type="Proteomes" id="UP001499863"/>
    </source>
</evidence>
<keyword evidence="1" id="KW-0472">Membrane</keyword>
<name>A0ABN1YFG2_9ACTN</name>
<evidence type="ECO:0000313" key="2">
    <source>
        <dbReference type="EMBL" id="GAA1409770.1"/>
    </source>
</evidence>
<dbReference type="InterPro" id="IPR021257">
    <property type="entry name" value="DUF2809"/>
</dbReference>
<keyword evidence="1" id="KW-0812">Transmembrane</keyword>
<reference evidence="2 3" key="1">
    <citation type="journal article" date="2019" name="Int. J. Syst. Evol. Microbiol.">
        <title>The Global Catalogue of Microorganisms (GCM) 10K type strain sequencing project: providing services to taxonomists for standard genome sequencing and annotation.</title>
        <authorList>
            <consortium name="The Broad Institute Genomics Platform"/>
            <consortium name="The Broad Institute Genome Sequencing Center for Infectious Disease"/>
            <person name="Wu L."/>
            <person name="Ma J."/>
        </authorList>
    </citation>
    <scope>NUCLEOTIDE SEQUENCE [LARGE SCALE GENOMIC DNA]</scope>
    <source>
        <strain evidence="2 3">JCM 12393</strain>
    </source>
</reference>
<gene>
    <name evidence="2" type="ORF">GCM10009639_60260</name>
</gene>
<dbReference type="EMBL" id="BAAAKJ010000373">
    <property type="protein sequence ID" value="GAA1409770.1"/>
    <property type="molecule type" value="Genomic_DNA"/>
</dbReference>
<evidence type="ECO:0008006" key="4">
    <source>
        <dbReference type="Google" id="ProtNLM"/>
    </source>
</evidence>
<keyword evidence="1" id="KW-1133">Transmembrane helix</keyword>
<dbReference type="Proteomes" id="UP001499863">
    <property type="component" value="Unassembled WGS sequence"/>
</dbReference>